<name>A0A4Y3QYF0_STRCI</name>
<dbReference type="EMBL" id="BJMM01000010">
    <property type="protein sequence ID" value="GEB49989.1"/>
    <property type="molecule type" value="Genomic_DNA"/>
</dbReference>
<protein>
    <recommendedName>
        <fullName evidence="4">DUF4192 domain-containing protein</fullName>
    </recommendedName>
</protein>
<dbReference type="InterPro" id="IPR025447">
    <property type="entry name" value="DUF4192"/>
</dbReference>
<dbReference type="Proteomes" id="UP000319210">
    <property type="component" value="Unassembled WGS sequence"/>
</dbReference>
<evidence type="ECO:0008006" key="4">
    <source>
        <dbReference type="Google" id="ProtNLM"/>
    </source>
</evidence>
<feature type="region of interest" description="Disordered" evidence="1">
    <location>
        <begin position="1"/>
        <end position="63"/>
    </location>
</feature>
<organism evidence="2 3">
    <name type="scientific">Streptomyces cacaoi</name>
    <dbReference type="NCBI Taxonomy" id="1898"/>
    <lineage>
        <taxon>Bacteria</taxon>
        <taxon>Bacillati</taxon>
        <taxon>Actinomycetota</taxon>
        <taxon>Actinomycetes</taxon>
        <taxon>Kitasatosporales</taxon>
        <taxon>Streptomycetaceae</taxon>
        <taxon>Streptomyces</taxon>
    </lineage>
</organism>
<dbReference type="OrthoDB" id="3264463at2"/>
<evidence type="ECO:0000256" key="1">
    <source>
        <dbReference type="SAM" id="MobiDB-lite"/>
    </source>
</evidence>
<evidence type="ECO:0000313" key="2">
    <source>
        <dbReference type="EMBL" id="GEB49989.1"/>
    </source>
</evidence>
<gene>
    <name evidence="2" type="ORF">SCA03_25400</name>
</gene>
<comment type="caution">
    <text evidence="2">The sequence shown here is derived from an EMBL/GenBank/DDBJ whole genome shotgun (WGS) entry which is preliminary data.</text>
</comment>
<feature type="compositionally biased region" description="Polar residues" evidence="1">
    <location>
        <begin position="10"/>
        <end position="21"/>
    </location>
</feature>
<sequence length="443" mass="47210">MTQPDRETHGTQPPFSQVNSELPSLPTGPVGPPGPPAGPSRPPGAGPERPPAVRCPGSTADVSVRGPAELADALPYLIGFYPDDSIVAVALHGERGRFGGRLRVGIPETEKERQLIAPQIAECLEVSSLAHGSRPDGALVFFCKEPAAGAGGKDVMEELRPMAQEIRRACGELNMPVYELLCLSDGRYYSYCCPDSHCCGPDGMPLAEPGTSAMAAAAAYAGIRVHGSLREMEKRLIALGPPFADEQARALDAAGSALTHRLLTPDGRCRVREETLALAERLMERFHRHTPATTAETACDAHDDGLLSHDEAAVMILGLQDRNTRDRAAAWMEGLDVRPALRLWRALCRRCVGPYADHAAAVLTLAGWVAWSGGDAPTARVALGRALRTDPDYRFAQLLHQACNEGLDPELLRQCLRRGRGAPRDAEPGEGPSSSGSAGEGLP</sequence>
<feature type="compositionally biased region" description="Pro residues" evidence="1">
    <location>
        <begin position="29"/>
        <end position="50"/>
    </location>
</feature>
<dbReference type="Pfam" id="PF13830">
    <property type="entry name" value="DUF4192"/>
    <property type="match status" value="1"/>
</dbReference>
<accession>A0A4Y3QYF0</accession>
<keyword evidence="3" id="KW-1185">Reference proteome</keyword>
<feature type="region of interest" description="Disordered" evidence="1">
    <location>
        <begin position="418"/>
        <end position="443"/>
    </location>
</feature>
<proteinExistence type="predicted"/>
<evidence type="ECO:0000313" key="3">
    <source>
        <dbReference type="Proteomes" id="UP000319210"/>
    </source>
</evidence>
<reference evidence="2 3" key="1">
    <citation type="submission" date="2019-06" db="EMBL/GenBank/DDBJ databases">
        <title>Whole genome shotgun sequence of Streptomyces cacaoi subsp. cacaoi NBRC 12748.</title>
        <authorList>
            <person name="Hosoyama A."/>
            <person name="Uohara A."/>
            <person name="Ohji S."/>
            <person name="Ichikawa N."/>
        </authorList>
    </citation>
    <scope>NUCLEOTIDE SEQUENCE [LARGE SCALE GENOMIC DNA]</scope>
    <source>
        <strain evidence="2 3">NBRC 12748</strain>
    </source>
</reference>
<dbReference type="AlphaFoldDB" id="A0A4Y3QYF0"/>